<keyword evidence="3" id="KW-1185">Reference proteome</keyword>
<dbReference type="Proteomes" id="UP001338125">
    <property type="component" value="Unassembled WGS sequence"/>
</dbReference>
<organism evidence="2 3">
    <name type="scientific">Cladobotryum mycophilum</name>
    <dbReference type="NCBI Taxonomy" id="491253"/>
    <lineage>
        <taxon>Eukaryota</taxon>
        <taxon>Fungi</taxon>
        <taxon>Dikarya</taxon>
        <taxon>Ascomycota</taxon>
        <taxon>Pezizomycotina</taxon>
        <taxon>Sordariomycetes</taxon>
        <taxon>Hypocreomycetidae</taxon>
        <taxon>Hypocreales</taxon>
        <taxon>Hypocreaceae</taxon>
        <taxon>Cladobotryum</taxon>
    </lineage>
</organism>
<sequence length="98" mass="10666">MDRHLVNPKVKGPYGKDVSINGRRPTADSLSSIATANLVRMHTKLSGTINQVIWQRCGVMNSPQPLAVITIGQGSCYTQTGRILPENEPLRRLTVALG</sequence>
<gene>
    <name evidence="2" type="ORF">PT974_04332</name>
</gene>
<name>A0ABR0SUW3_9HYPO</name>
<evidence type="ECO:0000256" key="1">
    <source>
        <dbReference type="SAM" id="MobiDB-lite"/>
    </source>
</evidence>
<evidence type="ECO:0000313" key="2">
    <source>
        <dbReference type="EMBL" id="KAK5995913.1"/>
    </source>
</evidence>
<proteinExistence type="predicted"/>
<evidence type="ECO:0000313" key="3">
    <source>
        <dbReference type="Proteomes" id="UP001338125"/>
    </source>
</evidence>
<comment type="caution">
    <text evidence="2">The sequence shown here is derived from an EMBL/GenBank/DDBJ whole genome shotgun (WGS) entry which is preliminary data.</text>
</comment>
<feature type="region of interest" description="Disordered" evidence="1">
    <location>
        <begin position="1"/>
        <end position="22"/>
    </location>
</feature>
<dbReference type="EMBL" id="JAVFKD010000004">
    <property type="protein sequence ID" value="KAK5995913.1"/>
    <property type="molecule type" value="Genomic_DNA"/>
</dbReference>
<protein>
    <submittedName>
        <fullName evidence="2">Uncharacterized protein</fullName>
    </submittedName>
</protein>
<reference evidence="2 3" key="1">
    <citation type="submission" date="2024-01" db="EMBL/GenBank/DDBJ databases">
        <title>Complete genome of Cladobotryum mycophilum ATHUM6906.</title>
        <authorList>
            <person name="Christinaki A.C."/>
            <person name="Myridakis A.I."/>
            <person name="Kouvelis V.N."/>
        </authorList>
    </citation>
    <scope>NUCLEOTIDE SEQUENCE [LARGE SCALE GENOMIC DNA]</scope>
    <source>
        <strain evidence="2 3">ATHUM6906</strain>
    </source>
</reference>
<accession>A0ABR0SUW3</accession>